<protein>
    <recommendedName>
        <fullName evidence="1">Heterokaryon incompatibility domain-containing protein</fullName>
    </recommendedName>
</protein>
<dbReference type="InterPro" id="IPR010730">
    <property type="entry name" value="HET"/>
</dbReference>
<proteinExistence type="predicted"/>
<dbReference type="AlphaFoldDB" id="A0A6H0Y3D2"/>
<feature type="domain" description="Heterokaryon incompatibility" evidence="1">
    <location>
        <begin position="21"/>
        <end position="118"/>
    </location>
</feature>
<dbReference type="PANTHER" id="PTHR10622:SF10">
    <property type="entry name" value="HET DOMAIN-CONTAINING PROTEIN"/>
    <property type="match status" value="1"/>
</dbReference>
<dbReference type="OrthoDB" id="20872at2759"/>
<evidence type="ECO:0000259" key="1">
    <source>
        <dbReference type="Pfam" id="PF06985"/>
    </source>
</evidence>
<dbReference type="Pfam" id="PF06985">
    <property type="entry name" value="HET"/>
    <property type="match status" value="1"/>
</dbReference>
<evidence type="ECO:0000313" key="2">
    <source>
        <dbReference type="EMBL" id="QIX01517.1"/>
    </source>
</evidence>
<gene>
    <name evidence="2" type="ORF">AMS68_007034</name>
</gene>
<name>A0A6H0Y3D2_9PEZI</name>
<dbReference type="PANTHER" id="PTHR10622">
    <property type="entry name" value="HET DOMAIN-CONTAINING PROTEIN"/>
    <property type="match status" value="1"/>
</dbReference>
<accession>A0A6H0Y3D2</accession>
<sequence>MRLLNTTSFKFEWMVRETCEYAILSHRWIEEEVGDEITFATLEHAKTNGPTSRQAASWSKMEKACEQARNDRLKYIWIDTICIDKNDIQELGRSLNSMFDWYARAKICYVYLQDAKRTIQRAGTNYYSEWFERGWTLQELLAPSEMVFYDMDWCRLGTRTELAPHLSNASKIDVDYLKRPGSFREASVATKMSWMAGRSTKYVEDITFSMLGILNVKLPYIPAEGAQAFFRLQSELLKSEAFDESLFAWSVPADKHLRCYEVYKNRQLQQEWLWSPPDNRWGLLAPSPDCFVSRWRIDVDQDAVVPRIRGGFQEKSLGVTVEVPLKFVMSRLTGMTKSKVIFPLNCWRWNEQLKKRTNIVLRLERTRNATAWTREECDTLGPLAKGWGSAKDWNVKDNCVMGIDQQLAGSITVRQPMFKHA</sequence>
<dbReference type="EMBL" id="CP051143">
    <property type="protein sequence ID" value="QIX01517.1"/>
    <property type="molecule type" value="Genomic_DNA"/>
</dbReference>
<keyword evidence="3" id="KW-1185">Reference proteome</keyword>
<organism evidence="2 3">
    <name type="scientific">Peltaster fructicola</name>
    <dbReference type="NCBI Taxonomy" id="286661"/>
    <lineage>
        <taxon>Eukaryota</taxon>
        <taxon>Fungi</taxon>
        <taxon>Dikarya</taxon>
        <taxon>Ascomycota</taxon>
        <taxon>Pezizomycotina</taxon>
        <taxon>Dothideomycetes</taxon>
        <taxon>Dothideomycetes incertae sedis</taxon>
        <taxon>Peltaster</taxon>
    </lineage>
</organism>
<evidence type="ECO:0000313" key="3">
    <source>
        <dbReference type="Proteomes" id="UP000503462"/>
    </source>
</evidence>
<dbReference type="Proteomes" id="UP000503462">
    <property type="component" value="Chromosome 5"/>
</dbReference>
<reference evidence="2 3" key="1">
    <citation type="journal article" date="2016" name="Sci. Rep.">
        <title>Peltaster fructicola genome reveals evolution from an invasive phytopathogen to an ectophytic parasite.</title>
        <authorList>
            <person name="Xu C."/>
            <person name="Chen H."/>
            <person name="Gleason M.L."/>
            <person name="Xu J.R."/>
            <person name="Liu H."/>
            <person name="Zhang R."/>
            <person name="Sun G."/>
        </authorList>
    </citation>
    <scope>NUCLEOTIDE SEQUENCE [LARGE SCALE GENOMIC DNA]</scope>
    <source>
        <strain evidence="2 3">LNHT1506</strain>
    </source>
</reference>